<evidence type="ECO:0000313" key="4">
    <source>
        <dbReference type="EMBL" id="MDX6850938.1"/>
    </source>
</evidence>
<comment type="similarity">
    <text evidence="2">Belongs to the tRNA methyltransferase O family.</text>
</comment>
<dbReference type="InterPro" id="IPR036413">
    <property type="entry name" value="YaeB-like_sf"/>
</dbReference>
<dbReference type="PANTHER" id="PTHR12818">
    <property type="entry name" value="TRNA (ADENINE(37)-N6)-METHYLTRANSFERASE"/>
    <property type="match status" value="1"/>
</dbReference>
<evidence type="ECO:0000313" key="5">
    <source>
        <dbReference type="Proteomes" id="UP001273505"/>
    </source>
</evidence>
<dbReference type="PROSITE" id="PS01318">
    <property type="entry name" value="TSAA_1"/>
    <property type="match status" value="1"/>
</dbReference>
<feature type="domain" description="TsaA-like" evidence="3">
    <location>
        <begin position="5"/>
        <end position="146"/>
    </location>
</feature>
<name>A0ABU4S4W0_9GAMM</name>
<dbReference type="EMBL" id="JAXAFO010000035">
    <property type="protein sequence ID" value="MDX6850938.1"/>
    <property type="molecule type" value="Genomic_DNA"/>
</dbReference>
<dbReference type="InterPro" id="IPR023368">
    <property type="entry name" value="UPF0066_cons_site"/>
</dbReference>
<dbReference type="Gene3D" id="2.40.30.70">
    <property type="entry name" value="YaeB-like"/>
    <property type="match status" value="1"/>
</dbReference>
<dbReference type="PANTHER" id="PTHR12818:SF0">
    <property type="entry name" value="TRNA (ADENINE(37)-N6)-METHYLTRANSFERASE"/>
    <property type="match status" value="1"/>
</dbReference>
<keyword evidence="5" id="KW-1185">Reference proteome</keyword>
<keyword evidence="1" id="KW-0949">S-adenosyl-L-methionine</keyword>
<dbReference type="Pfam" id="PF01980">
    <property type="entry name" value="TrmO_N"/>
    <property type="match status" value="1"/>
</dbReference>
<evidence type="ECO:0000256" key="2">
    <source>
        <dbReference type="ARBA" id="ARBA00033753"/>
    </source>
</evidence>
<proteinExistence type="inferred from homology"/>
<dbReference type="Gene3D" id="3.30.2310.10">
    <property type="entry name" value="YaeB-like"/>
    <property type="match status" value="1"/>
</dbReference>
<protein>
    <submittedName>
        <fullName evidence="4">tRNA (N6-threonylcarbamoyladenosine(37)-N6)-methyltransferase TrmO</fullName>
    </submittedName>
</protein>
<dbReference type="InterPro" id="IPR041369">
    <property type="entry name" value="TrmO_C"/>
</dbReference>
<comment type="caution">
    <text evidence="4">The sequence shown here is derived from an EMBL/GenBank/DDBJ whole genome shotgun (WGS) entry which is preliminary data.</text>
</comment>
<reference evidence="4 5" key="1">
    <citation type="submission" date="2023-11" db="EMBL/GenBank/DDBJ databases">
        <title>Gilvimarinus fulvus sp. nov., isolated from the surface of Kelp.</title>
        <authorList>
            <person name="Sun Y.Y."/>
            <person name="Gong Y."/>
            <person name="Du Z.J."/>
        </authorList>
    </citation>
    <scope>NUCLEOTIDE SEQUENCE [LARGE SCALE GENOMIC DNA]</scope>
    <source>
        <strain evidence="4 5">SDUM040013</strain>
    </source>
</reference>
<dbReference type="NCBIfam" id="TIGR00104">
    <property type="entry name" value="tRNA_TsaA"/>
    <property type="match status" value="1"/>
</dbReference>
<dbReference type="InterPro" id="IPR040372">
    <property type="entry name" value="YaeB-like"/>
</dbReference>
<dbReference type="RefSeq" id="WP_302721581.1">
    <property type="nucleotide sequence ID" value="NZ_JAULRU010000344.1"/>
</dbReference>
<dbReference type="PROSITE" id="PS51668">
    <property type="entry name" value="TSAA_2"/>
    <property type="match status" value="1"/>
</dbReference>
<organism evidence="4 5">
    <name type="scientific">Gilvimarinus gilvus</name>
    <dbReference type="NCBI Taxonomy" id="3058038"/>
    <lineage>
        <taxon>Bacteria</taxon>
        <taxon>Pseudomonadati</taxon>
        <taxon>Pseudomonadota</taxon>
        <taxon>Gammaproteobacteria</taxon>
        <taxon>Cellvibrionales</taxon>
        <taxon>Cellvibrionaceae</taxon>
        <taxon>Gilvimarinus</taxon>
    </lineage>
</organism>
<sequence>MTYNFEAIGVVHSCYTEKFGIPRQSGLAPAARATIELYPPFADPNAFTGLEQSSHVWVEFIFHKFKPAPFRPRIRPPRLGGNRTVGVFATRSPNRPNRLGLSVVKLDSITTHQGRVSLQISDHDLLDGTPVLDIKPYIPYADAILHASNTLAPEPPKQLNVSFSPEAMRNCQQHSDRLQQDLQTLITQLLAQDPRPQYQTPDPERRYAMALLDVDVAWHYELAEGEAPEVVVINVGRRTSDV</sequence>
<dbReference type="Pfam" id="PF18389">
    <property type="entry name" value="TrmO_C"/>
    <property type="match status" value="1"/>
</dbReference>
<dbReference type="CDD" id="cd09281">
    <property type="entry name" value="UPF0066"/>
    <property type="match status" value="1"/>
</dbReference>
<gene>
    <name evidence="4" type="primary">tsaA</name>
    <name evidence="4" type="ORF">SCD92_16300</name>
</gene>
<evidence type="ECO:0000256" key="1">
    <source>
        <dbReference type="ARBA" id="ARBA00022691"/>
    </source>
</evidence>
<accession>A0ABU4S4W0</accession>
<dbReference type="InterPro" id="IPR036414">
    <property type="entry name" value="YaeB_N_sf"/>
</dbReference>
<dbReference type="InterPro" id="IPR023370">
    <property type="entry name" value="TrmO-like_N"/>
</dbReference>
<dbReference type="Proteomes" id="UP001273505">
    <property type="component" value="Unassembled WGS sequence"/>
</dbReference>
<evidence type="ECO:0000259" key="3">
    <source>
        <dbReference type="PROSITE" id="PS51668"/>
    </source>
</evidence>
<dbReference type="SUPFAM" id="SSF118196">
    <property type="entry name" value="YaeB-like"/>
    <property type="match status" value="1"/>
</dbReference>